<accession>A0A179FAA1</accession>
<proteinExistence type="predicted"/>
<dbReference type="GeneID" id="28849953"/>
<organism evidence="1 2">
    <name type="scientific">Pochonia chlamydosporia 170</name>
    <dbReference type="NCBI Taxonomy" id="1380566"/>
    <lineage>
        <taxon>Eukaryota</taxon>
        <taxon>Fungi</taxon>
        <taxon>Dikarya</taxon>
        <taxon>Ascomycota</taxon>
        <taxon>Pezizomycotina</taxon>
        <taxon>Sordariomycetes</taxon>
        <taxon>Hypocreomycetidae</taxon>
        <taxon>Hypocreales</taxon>
        <taxon>Clavicipitaceae</taxon>
        <taxon>Pochonia</taxon>
    </lineage>
</organism>
<evidence type="ECO:0000313" key="2">
    <source>
        <dbReference type="Proteomes" id="UP000078397"/>
    </source>
</evidence>
<reference evidence="1 2" key="1">
    <citation type="journal article" date="2016" name="PLoS Pathog.">
        <title>Biosynthesis of antibiotic leucinostatins in bio-control fungus Purpureocillium lilacinum and their inhibition on phytophthora revealed by genome mining.</title>
        <authorList>
            <person name="Wang G."/>
            <person name="Liu Z."/>
            <person name="Lin R."/>
            <person name="Li E."/>
            <person name="Mao Z."/>
            <person name="Ling J."/>
            <person name="Yang Y."/>
            <person name="Yin W.B."/>
            <person name="Xie B."/>
        </authorList>
    </citation>
    <scope>NUCLEOTIDE SEQUENCE [LARGE SCALE GENOMIC DNA]</scope>
    <source>
        <strain evidence="1">170</strain>
    </source>
</reference>
<keyword evidence="2" id="KW-1185">Reference proteome</keyword>
<evidence type="ECO:0000313" key="1">
    <source>
        <dbReference type="EMBL" id="OAQ62337.2"/>
    </source>
</evidence>
<dbReference type="STRING" id="1380566.A0A179FAA1"/>
<name>A0A179FAA1_METCM</name>
<dbReference type="AlphaFoldDB" id="A0A179FAA1"/>
<sequence length="218" mass="25120">MGVDAGFDMVPTLSKGVVDRHNWDRFIEFIKTHYEDDENVEIKPNYILFKAGEHPKLPFEGYKLLRFSSKVSGRIATTTGVESYLKQVARVARLHFGSRVKYWDECLDRQGHYGWQEVHESHRSYEQRDAPESHSTIAHFVTGTDRIRHIGIPLYEVVDVAGKGKGLIARFNITKGTSLYYVETHLRNTIRKLRIEALKCSAKACLREWRLQATEGLP</sequence>
<protein>
    <submittedName>
        <fullName evidence="1">Uncharacterized protein</fullName>
    </submittedName>
</protein>
<comment type="caution">
    <text evidence="1">The sequence shown here is derived from an EMBL/GenBank/DDBJ whole genome shotgun (WGS) entry which is preliminary data.</text>
</comment>
<gene>
    <name evidence="1" type="ORF">VFPPC_07025</name>
</gene>
<dbReference type="OrthoDB" id="265717at2759"/>
<dbReference type="EMBL" id="LSBJ02000007">
    <property type="protein sequence ID" value="OAQ62337.2"/>
    <property type="molecule type" value="Genomic_DNA"/>
</dbReference>
<dbReference type="RefSeq" id="XP_022284176.1">
    <property type="nucleotide sequence ID" value="XM_022428539.1"/>
</dbReference>
<dbReference type="KEGG" id="pchm:VFPPC_07025"/>
<dbReference type="Proteomes" id="UP000078397">
    <property type="component" value="Unassembled WGS sequence"/>
</dbReference>